<dbReference type="Pfam" id="PF12796">
    <property type="entry name" value="Ank_2"/>
    <property type="match status" value="1"/>
</dbReference>
<reference evidence="8" key="1">
    <citation type="submission" date="2021-02" db="EMBL/GenBank/DDBJ databases">
        <authorList>
            <person name="Nowell W R."/>
        </authorList>
    </citation>
    <scope>NUCLEOTIDE SEQUENCE</scope>
</reference>
<dbReference type="GO" id="GO:0005886">
    <property type="term" value="C:plasma membrane"/>
    <property type="evidence" value="ECO:0007669"/>
    <property type="project" value="TreeGrafter"/>
</dbReference>
<feature type="transmembrane region" description="Helical" evidence="5">
    <location>
        <begin position="367"/>
        <end position="386"/>
    </location>
</feature>
<evidence type="ECO:0000313" key="7">
    <source>
        <dbReference type="EMBL" id="CAF1420862.1"/>
    </source>
</evidence>
<keyword evidence="1" id="KW-0813">Transport</keyword>
<feature type="transmembrane region" description="Helical" evidence="5">
    <location>
        <begin position="712"/>
        <end position="733"/>
    </location>
</feature>
<feature type="domain" description="Transient receptor ion channel" evidence="6">
    <location>
        <begin position="176"/>
        <end position="238"/>
    </location>
</feature>
<dbReference type="PANTHER" id="PTHR10117:SF54">
    <property type="entry name" value="TRANSIENT RECEPTOR POTENTIAL-GAMMA PROTEIN"/>
    <property type="match status" value="1"/>
</dbReference>
<dbReference type="SUPFAM" id="SSF48403">
    <property type="entry name" value="Ankyrin repeat"/>
    <property type="match status" value="1"/>
</dbReference>
<evidence type="ECO:0000259" key="6">
    <source>
        <dbReference type="SMART" id="SM01420"/>
    </source>
</evidence>
<feature type="transmembrane region" description="Helical" evidence="5">
    <location>
        <begin position="482"/>
        <end position="501"/>
    </location>
</feature>
<gene>
    <name evidence="9" type="ORF">BYL167_LOCUS701</name>
    <name evidence="7" type="ORF">CJN711_LOCUS22984</name>
    <name evidence="8" type="ORF">KQP761_LOCUS13625</name>
</gene>
<dbReference type="GO" id="GO:0015279">
    <property type="term" value="F:store-operated calcium channel activity"/>
    <property type="evidence" value="ECO:0007669"/>
    <property type="project" value="TreeGrafter"/>
</dbReference>
<evidence type="ECO:0000256" key="1">
    <source>
        <dbReference type="ARBA" id="ARBA00022448"/>
    </source>
</evidence>
<dbReference type="GO" id="GO:0070679">
    <property type="term" value="F:inositol 1,4,5 trisphosphate binding"/>
    <property type="evidence" value="ECO:0007669"/>
    <property type="project" value="TreeGrafter"/>
</dbReference>
<keyword evidence="2" id="KW-0677">Repeat</keyword>
<dbReference type="SMART" id="SM01420">
    <property type="entry name" value="TRP_2"/>
    <property type="match status" value="1"/>
</dbReference>
<name>A0A815RVI1_9BILA</name>
<dbReference type="OrthoDB" id="2373987at2759"/>
<dbReference type="GO" id="GO:0051480">
    <property type="term" value="P:regulation of cytosolic calcium ion concentration"/>
    <property type="evidence" value="ECO:0007669"/>
    <property type="project" value="TreeGrafter"/>
</dbReference>
<dbReference type="Proteomes" id="UP000663855">
    <property type="component" value="Unassembled WGS sequence"/>
</dbReference>
<keyword evidence="5" id="KW-1133">Transmembrane helix</keyword>
<protein>
    <recommendedName>
        <fullName evidence="6">Transient receptor ion channel domain-containing protein</fullName>
    </recommendedName>
</protein>
<keyword evidence="3" id="KW-0406">Ion transport</keyword>
<dbReference type="GO" id="GO:0034703">
    <property type="term" value="C:cation channel complex"/>
    <property type="evidence" value="ECO:0007669"/>
    <property type="project" value="TreeGrafter"/>
</dbReference>
<evidence type="ECO:0000256" key="3">
    <source>
        <dbReference type="ARBA" id="ARBA00023065"/>
    </source>
</evidence>
<keyword evidence="5" id="KW-0472">Membrane</keyword>
<dbReference type="EMBL" id="CAJNOW010006363">
    <property type="protein sequence ID" value="CAF1482111.1"/>
    <property type="molecule type" value="Genomic_DNA"/>
</dbReference>
<dbReference type="AlphaFoldDB" id="A0A815RVI1"/>
<dbReference type="Proteomes" id="UP000681967">
    <property type="component" value="Unassembled WGS sequence"/>
</dbReference>
<evidence type="ECO:0000313" key="10">
    <source>
        <dbReference type="Proteomes" id="UP000663834"/>
    </source>
</evidence>
<dbReference type="InterPro" id="IPR002110">
    <property type="entry name" value="Ankyrin_rpt"/>
</dbReference>
<comment type="caution">
    <text evidence="8">The sequence shown here is derived from an EMBL/GenBank/DDBJ whole genome shotgun (WGS) entry which is preliminary data.</text>
</comment>
<dbReference type="PRINTS" id="PR01097">
    <property type="entry name" value="TRNSRECEPTRP"/>
</dbReference>
<evidence type="ECO:0000256" key="4">
    <source>
        <dbReference type="ARBA" id="ARBA00023303"/>
    </source>
</evidence>
<feature type="transmembrane region" description="Helical" evidence="5">
    <location>
        <begin position="773"/>
        <end position="795"/>
    </location>
</feature>
<dbReference type="PANTHER" id="PTHR10117">
    <property type="entry name" value="TRANSIENT RECEPTOR POTENTIAL CHANNEL"/>
    <property type="match status" value="1"/>
</dbReference>
<evidence type="ECO:0000256" key="5">
    <source>
        <dbReference type="SAM" id="Phobius"/>
    </source>
</evidence>
<dbReference type="Proteomes" id="UP000663834">
    <property type="component" value="Unassembled WGS sequence"/>
</dbReference>
<dbReference type="EMBL" id="CAJOBH010000082">
    <property type="protein sequence ID" value="CAF3758032.1"/>
    <property type="molecule type" value="Genomic_DNA"/>
</dbReference>
<proteinExistence type="predicted"/>
<feature type="transmembrane region" description="Helical" evidence="5">
    <location>
        <begin position="562"/>
        <end position="581"/>
    </location>
</feature>
<keyword evidence="5" id="KW-0812">Transmembrane</keyword>
<dbReference type="InterPro" id="IPR013555">
    <property type="entry name" value="TRP_dom"/>
</dbReference>
<keyword evidence="4" id="KW-0407">Ion channel</keyword>
<feature type="transmembrane region" description="Helical" evidence="5">
    <location>
        <begin position="327"/>
        <end position="347"/>
    </location>
</feature>
<feature type="transmembrane region" description="Helical" evidence="5">
    <location>
        <begin position="601"/>
        <end position="623"/>
    </location>
</feature>
<evidence type="ECO:0000256" key="2">
    <source>
        <dbReference type="ARBA" id="ARBA00022737"/>
    </source>
</evidence>
<dbReference type="Gene3D" id="1.25.40.20">
    <property type="entry name" value="Ankyrin repeat-containing domain"/>
    <property type="match status" value="1"/>
</dbReference>
<evidence type="ECO:0000313" key="8">
    <source>
        <dbReference type="EMBL" id="CAF1482111.1"/>
    </source>
</evidence>
<accession>A0A815RVI1</accession>
<organism evidence="8 10">
    <name type="scientific">Rotaria magnacalcarata</name>
    <dbReference type="NCBI Taxonomy" id="392030"/>
    <lineage>
        <taxon>Eukaryota</taxon>
        <taxon>Metazoa</taxon>
        <taxon>Spiralia</taxon>
        <taxon>Gnathifera</taxon>
        <taxon>Rotifera</taxon>
        <taxon>Eurotatoria</taxon>
        <taxon>Bdelloidea</taxon>
        <taxon>Philodinida</taxon>
        <taxon>Philodinidae</taxon>
        <taxon>Rotaria</taxon>
    </lineage>
</organism>
<evidence type="ECO:0000313" key="9">
    <source>
        <dbReference type="EMBL" id="CAF3758032.1"/>
    </source>
</evidence>
<dbReference type="SMART" id="SM00248">
    <property type="entry name" value="ANK"/>
    <property type="match status" value="3"/>
</dbReference>
<dbReference type="EMBL" id="CAJNOV010010796">
    <property type="protein sequence ID" value="CAF1420862.1"/>
    <property type="molecule type" value="Genomic_DNA"/>
</dbReference>
<dbReference type="Pfam" id="PF08344">
    <property type="entry name" value="TRP_2"/>
    <property type="match status" value="1"/>
</dbReference>
<dbReference type="InterPro" id="IPR002153">
    <property type="entry name" value="TRPC_channel"/>
</dbReference>
<feature type="transmembrane region" description="Helical" evidence="5">
    <location>
        <begin position="444"/>
        <end position="461"/>
    </location>
</feature>
<dbReference type="InterPro" id="IPR036770">
    <property type="entry name" value="Ankyrin_rpt-contain_sf"/>
</dbReference>
<sequence length="1007" mass="116552">MAHPRRQGLHLNKSESVSNSYTYYNKTFDDITDLFLFACSHGDYILAYDLLQRGDVKADVSDKMGKSALHLVIENKHFEVVKVLLNTIPYEQFRDALLLAIYLGHTNIIDFILNHQTYRTFSGKFLGPTDPQAYDDSQFSSDITPIILAAQYNRLSTVHYLLNHGERIQKPHLSMCSCNECVESAASDSFRQAQVRLSAYKGLSSEVYIALAYRDPILQAFELSHELRTSAKTEHYFSEEYKKLANQLSLFVARLLDNVRGHEELEIILNKTGLPHEEKYETLARFGLAVQYREKPFVSHSNCQQKLNEIWYENISFLTNVDAFKRAMFYVGYIICFPFIALAHYILPKSKIGSLCQQPNLKFKVYIASYFIFIALIITSSYFSIIDLATTKFLSDYNPTIYKNYIRLIFKNDDLRNDLINYINTTNDTVVNCDISLRFIKPNVFQIAIFIWIIGFTWNKFNQIASLGIRVYLKVPSSYVDCSMNILYLFYFLFLFSSMIYTRLAMNEFQSLTYWINIAQYKKMSDIEKQYYISKTLHLLYWINADRFYWKNRDLQNLAEGFFAMGNVVSVCRICFLLPISEFVGPLQIMLDRMMVDISKWITIILIFFIAFSCSLFFIFSFYPIVLEQRAFIDASNTNSSSTIISVIDGNITIPDNAKCSDYFYELLNQTIQLPNNTGDNSNSDNGSTGATDICQQSPDYDTLSKIGPYPAIYYFGQSFQITLLTTFFTLLLNVGQPGLPDRGYELITRSCFKPDPNSYLSGFDSVISSVGFILYGLFTFICVTVLINTLIVMLEQTIQNIDDRADIEWKFARSKLYMEYIQDDSFLPVPFNICSSPASIINLMKRITQMISTRRISKNNNIKKIPTQNRVENLLYLNIGGHPSNNDKMNTKSELDDFKNEKIFQRKRSYVANDSLTYKIVIERVVKRFLLYYKNSRIGLDEGQDALQLKEMKHDVASFSFELFHEIEGLVELKDTIKNSMNKLNKNLKDTFNLEQIKLHLSNRKE</sequence>